<evidence type="ECO:0000256" key="4">
    <source>
        <dbReference type="ARBA" id="ARBA00022989"/>
    </source>
</evidence>
<feature type="compositionally biased region" description="Basic and acidic residues" evidence="7">
    <location>
        <begin position="472"/>
        <end position="485"/>
    </location>
</feature>
<name>A0A5E4BIW6_MARMO</name>
<sequence>MGLPPSTPCPWSSLPRSHRATGWRSPPGSDLGLVVPRPLDCGLAPSWLPAGPAKRAALSTGCLSGSELGRAGLGGEEGTRPGAEAGRGEVGRDRSRRAGTSQSAPPGHGRSRLKLSVPHFFLDNIQSPQTAQGALASPLTPTTMAVFGHVFPFYADPKPTFPMDTALAVIITIFLTALVTFIIILPGIRGKTRLFWLLRVVTSLFIGAVILAVTFSSEWSVGQVSTNTTYKAFSPEWISADIGLQVGLGGVNITLTGTPVQQLNETINYNEKFTWRLGENYAEEYAKALERGLPDPVLYLAEKFTPRSPCGLYHRYRLAGHYASAMLWVAFLCWLLTNVMLSMPVLVYGGHMLLATGIFQLLALLFFSTVTSLTPPCPMHLGTAVLHTHHGPAFWITLTTGLLCVLLGLVMAVAHRMQPHRLKVFFNQSAEEDHMLEWSPEEGGLLSPRYRSMAESPEPQDIPLSEASSEACCKEEHPEETNCAL</sequence>
<feature type="transmembrane region" description="Helical" evidence="8">
    <location>
        <begin position="393"/>
        <end position="414"/>
    </location>
</feature>
<keyword evidence="11" id="KW-1185">Reference proteome</keyword>
<dbReference type="PANTHER" id="PTHR31158:SF3">
    <property type="entry name" value="DUAL OXIDASE MATURATION FACTOR 1"/>
    <property type="match status" value="1"/>
</dbReference>
<feature type="transmembrane region" description="Helical" evidence="8">
    <location>
        <begin position="166"/>
        <end position="188"/>
    </location>
</feature>
<accession>A0A5E4BIW6</accession>
<dbReference type="Proteomes" id="UP000662637">
    <property type="component" value="Unassembled WGS sequence"/>
</dbReference>
<comment type="similarity">
    <text evidence="2">Belongs to the DUOXA family.</text>
</comment>
<proteinExistence type="inferred from homology"/>
<feature type="region of interest" description="Disordered" evidence="7">
    <location>
        <begin position="70"/>
        <end position="112"/>
    </location>
</feature>
<comment type="subcellular location">
    <subcellularLocation>
        <location evidence="1">Membrane</location>
        <topology evidence="1">Multi-pass membrane protein</topology>
    </subcellularLocation>
</comment>
<feature type="region of interest" description="Disordered" evidence="7">
    <location>
        <begin position="1"/>
        <end position="26"/>
    </location>
</feature>
<dbReference type="GO" id="GO:0005789">
    <property type="term" value="C:endoplasmic reticulum membrane"/>
    <property type="evidence" value="ECO:0007669"/>
    <property type="project" value="InterPro"/>
</dbReference>
<feature type="transmembrane region" description="Helical" evidence="8">
    <location>
        <begin position="322"/>
        <end position="341"/>
    </location>
</feature>
<keyword evidence="6" id="KW-0325">Glycoprotein</keyword>
<evidence type="ECO:0000313" key="10">
    <source>
        <dbReference type="EMBL" id="VTJ69517.1"/>
    </source>
</evidence>
<evidence type="ECO:0000313" key="11">
    <source>
        <dbReference type="Proteomes" id="UP000335636"/>
    </source>
</evidence>
<feature type="transmembrane region" description="Helical" evidence="8">
    <location>
        <begin position="353"/>
        <end position="373"/>
    </location>
</feature>
<dbReference type="InterPro" id="IPR018469">
    <property type="entry name" value="Dual_oxidase_maturation_fac"/>
</dbReference>
<evidence type="ECO:0000313" key="9">
    <source>
        <dbReference type="EMBL" id="KAF7462575.1"/>
    </source>
</evidence>
<protein>
    <submittedName>
        <fullName evidence="9">Dual oxidase maturation factor 1</fullName>
    </submittedName>
</protein>
<evidence type="ECO:0000256" key="2">
    <source>
        <dbReference type="ARBA" id="ARBA00009816"/>
    </source>
</evidence>
<dbReference type="EMBL" id="WJEC01008365">
    <property type="protein sequence ID" value="KAF7462575.1"/>
    <property type="molecule type" value="Genomic_DNA"/>
</dbReference>
<feature type="region of interest" description="Disordered" evidence="7">
    <location>
        <begin position="447"/>
        <end position="485"/>
    </location>
</feature>
<evidence type="ECO:0000256" key="7">
    <source>
        <dbReference type="SAM" id="MobiDB-lite"/>
    </source>
</evidence>
<keyword evidence="5 8" id="KW-0472">Membrane</keyword>
<evidence type="ECO:0000256" key="6">
    <source>
        <dbReference type="ARBA" id="ARBA00023180"/>
    </source>
</evidence>
<dbReference type="Proteomes" id="UP000335636">
    <property type="component" value="Unassembled WGS sequence"/>
</dbReference>
<keyword evidence="4 8" id="KW-1133">Transmembrane helix</keyword>
<evidence type="ECO:0000256" key="8">
    <source>
        <dbReference type="SAM" id="Phobius"/>
    </source>
</evidence>
<evidence type="ECO:0000256" key="1">
    <source>
        <dbReference type="ARBA" id="ARBA00004141"/>
    </source>
</evidence>
<dbReference type="EMBL" id="CABDUW010000464">
    <property type="protein sequence ID" value="VTJ69517.1"/>
    <property type="molecule type" value="Genomic_DNA"/>
</dbReference>
<feature type="transmembrane region" description="Helical" evidence="8">
    <location>
        <begin position="195"/>
        <end position="215"/>
    </location>
</feature>
<dbReference type="PANTHER" id="PTHR31158">
    <property type="entry name" value="DUAL OXIDASE 2"/>
    <property type="match status" value="1"/>
</dbReference>
<reference evidence="10 11" key="1">
    <citation type="submission" date="2019-04" db="EMBL/GenBank/DDBJ databases">
        <authorList>
            <person name="Alioto T."/>
            <person name="Alioto T."/>
        </authorList>
    </citation>
    <scope>NUCLEOTIDE SEQUENCE [LARGE SCALE GENOMIC DNA]</scope>
</reference>
<reference evidence="9" key="2">
    <citation type="submission" date="2020-08" db="EMBL/GenBank/DDBJ databases">
        <authorList>
            <person name="Shumante A."/>
            <person name="Zimin A.V."/>
            <person name="Puiu D."/>
            <person name="Salzberg S.L."/>
        </authorList>
    </citation>
    <scope>NUCLEOTIDE SEQUENCE</scope>
    <source>
        <strain evidence="9">WC2-LM</strain>
        <tissue evidence="9">Liver</tissue>
    </source>
</reference>
<dbReference type="GO" id="GO:0015031">
    <property type="term" value="P:protein transport"/>
    <property type="evidence" value="ECO:0007669"/>
    <property type="project" value="InterPro"/>
</dbReference>
<keyword evidence="3 8" id="KW-0812">Transmembrane</keyword>
<evidence type="ECO:0000256" key="5">
    <source>
        <dbReference type="ARBA" id="ARBA00023136"/>
    </source>
</evidence>
<dbReference type="AlphaFoldDB" id="A0A5E4BIW6"/>
<dbReference type="Pfam" id="PF10204">
    <property type="entry name" value="DuoxA"/>
    <property type="match status" value="1"/>
</dbReference>
<organism evidence="10 11">
    <name type="scientific">Marmota monax</name>
    <name type="common">Woodchuck</name>
    <dbReference type="NCBI Taxonomy" id="9995"/>
    <lineage>
        <taxon>Eukaryota</taxon>
        <taxon>Metazoa</taxon>
        <taxon>Chordata</taxon>
        <taxon>Craniata</taxon>
        <taxon>Vertebrata</taxon>
        <taxon>Euteleostomi</taxon>
        <taxon>Mammalia</taxon>
        <taxon>Eutheria</taxon>
        <taxon>Euarchontoglires</taxon>
        <taxon>Glires</taxon>
        <taxon>Rodentia</taxon>
        <taxon>Sciuromorpha</taxon>
        <taxon>Sciuridae</taxon>
        <taxon>Xerinae</taxon>
        <taxon>Marmotini</taxon>
        <taxon>Marmota</taxon>
    </lineage>
</organism>
<gene>
    <name evidence="9" type="ORF">GHT09_012154</name>
    <name evidence="10" type="ORF">MONAX_5E019837</name>
</gene>
<evidence type="ECO:0000256" key="3">
    <source>
        <dbReference type="ARBA" id="ARBA00022692"/>
    </source>
</evidence>